<dbReference type="PANTHER" id="PTHR34826:SF2">
    <property type="entry name" value="UPF0590 PROTEIN C409.17C"/>
    <property type="match status" value="1"/>
</dbReference>
<accession>A0A6A6VZH6</accession>
<sequence length="310" mass="34817">MAEKYILKVTAGPTYDESTQHDVAVNAPEPVKIDTENLTAQLNVRIQNYRGLPKGSPSTSPYFSHETHKSDLYSISFTFTPKKTYTGDEIVFGNDFDHPIRDRLPWGFGTAFNFVKKWVDPGLYGDPYADEPHLYGPLLSSINVLRIGEKGSKDVDKMAEKSGDKVDGDVVVFEEGAEGDGATVREEQGIPEQSAARMKHFLGEDTRKDFKFEEGRSYACDFFNPYLDFNDFSLKLPVITLSIVKHWDGQPLRTHTLRYVLKDRTADKPLFVIILSLLPIDELGESEKADVNTTDTAADSNFNTNDDDLD</sequence>
<feature type="region of interest" description="Disordered" evidence="1">
    <location>
        <begin position="288"/>
        <end position="310"/>
    </location>
</feature>
<keyword evidence="4" id="KW-1185">Reference proteome</keyword>
<dbReference type="Proteomes" id="UP000799437">
    <property type="component" value="Unassembled WGS sequence"/>
</dbReference>
<dbReference type="PANTHER" id="PTHR34826">
    <property type="entry name" value="UPF0590 PROTEIN C409.17C"/>
    <property type="match status" value="1"/>
</dbReference>
<name>A0A6A6VZH6_9PEZI</name>
<dbReference type="AlphaFoldDB" id="A0A6A6VZH6"/>
<feature type="domain" description="Domain of unknown function at the cortex 1" evidence="2">
    <location>
        <begin position="7"/>
        <end position="276"/>
    </location>
</feature>
<dbReference type="RefSeq" id="XP_033597561.1">
    <property type="nucleotide sequence ID" value="XM_033749101.1"/>
</dbReference>
<protein>
    <submittedName>
        <fullName evidence="3">DUF1769-domain-containing protein</fullName>
    </submittedName>
</protein>
<dbReference type="EMBL" id="ML996578">
    <property type="protein sequence ID" value="KAF2755110.1"/>
    <property type="molecule type" value="Genomic_DNA"/>
</dbReference>
<dbReference type="Pfam" id="PF08588">
    <property type="entry name" value="Duc1"/>
    <property type="match status" value="1"/>
</dbReference>
<feature type="compositionally biased region" description="Polar residues" evidence="1">
    <location>
        <begin position="291"/>
        <end position="304"/>
    </location>
</feature>
<dbReference type="GeneID" id="54490155"/>
<organism evidence="3 4">
    <name type="scientific">Pseudovirgaria hyperparasitica</name>
    <dbReference type="NCBI Taxonomy" id="470096"/>
    <lineage>
        <taxon>Eukaryota</taxon>
        <taxon>Fungi</taxon>
        <taxon>Dikarya</taxon>
        <taxon>Ascomycota</taxon>
        <taxon>Pezizomycotina</taxon>
        <taxon>Dothideomycetes</taxon>
        <taxon>Dothideomycetes incertae sedis</taxon>
        <taxon>Acrospermales</taxon>
        <taxon>Acrospermaceae</taxon>
        <taxon>Pseudovirgaria</taxon>
    </lineage>
</organism>
<evidence type="ECO:0000313" key="3">
    <source>
        <dbReference type="EMBL" id="KAF2755110.1"/>
    </source>
</evidence>
<reference evidence="3" key="1">
    <citation type="journal article" date="2020" name="Stud. Mycol.">
        <title>101 Dothideomycetes genomes: a test case for predicting lifestyles and emergence of pathogens.</title>
        <authorList>
            <person name="Haridas S."/>
            <person name="Albert R."/>
            <person name="Binder M."/>
            <person name="Bloem J."/>
            <person name="Labutti K."/>
            <person name="Salamov A."/>
            <person name="Andreopoulos B."/>
            <person name="Baker S."/>
            <person name="Barry K."/>
            <person name="Bills G."/>
            <person name="Bluhm B."/>
            <person name="Cannon C."/>
            <person name="Castanera R."/>
            <person name="Culley D."/>
            <person name="Daum C."/>
            <person name="Ezra D."/>
            <person name="Gonzalez J."/>
            <person name="Henrissat B."/>
            <person name="Kuo A."/>
            <person name="Liang C."/>
            <person name="Lipzen A."/>
            <person name="Lutzoni F."/>
            <person name="Magnuson J."/>
            <person name="Mondo S."/>
            <person name="Nolan M."/>
            <person name="Ohm R."/>
            <person name="Pangilinan J."/>
            <person name="Park H.-J."/>
            <person name="Ramirez L."/>
            <person name="Alfaro M."/>
            <person name="Sun H."/>
            <person name="Tritt A."/>
            <person name="Yoshinaga Y."/>
            <person name="Zwiers L.-H."/>
            <person name="Turgeon B."/>
            <person name="Goodwin S."/>
            <person name="Spatafora J."/>
            <person name="Crous P."/>
            <person name="Grigoriev I."/>
        </authorList>
    </citation>
    <scope>NUCLEOTIDE SEQUENCE</scope>
    <source>
        <strain evidence="3">CBS 121739</strain>
    </source>
</reference>
<evidence type="ECO:0000256" key="1">
    <source>
        <dbReference type="SAM" id="MobiDB-lite"/>
    </source>
</evidence>
<dbReference type="OrthoDB" id="2119945at2759"/>
<proteinExistence type="predicted"/>
<dbReference type="InterPro" id="IPR013897">
    <property type="entry name" value="Duc1"/>
</dbReference>
<gene>
    <name evidence="3" type="ORF">EJ05DRAFT_532931</name>
</gene>
<evidence type="ECO:0000259" key="2">
    <source>
        <dbReference type="Pfam" id="PF08588"/>
    </source>
</evidence>
<evidence type="ECO:0000313" key="4">
    <source>
        <dbReference type="Proteomes" id="UP000799437"/>
    </source>
</evidence>